<feature type="compositionally biased region" description="Pro residues" evidence="1">
    <location>
        <begin position="49"/>
        <end position="60"/>
    </location>
</feature>
<name>A0A6G1GJ31_9PEZI</name>
<dbReference type="AlphaFoldDB" id="A0A6G1GJ31"/>
<sequence>MQPSSLRLLRALAFNRPLPCQSCHQKSFQTISRRAAASTPPEKLAAAPQTPPPPPPPPEKPAVESKASQRERLQESVEKKGFVLEPLGRPIGYPLPPRPGDNDGVDRRSRLEKRQELKDKFFRKSYFRDWKALDNHQGKTYIANPLIYKADTALYFPNFRGSTLATSTVVDTTPVLRDRVSVVTFTGTHWAENQVATFIGATANPRIRELVDGSAGTAQFVHINVEENIARSWLLDWLVKANQRRGKTDEDKKRYFMVRTGLSDDIKQTIGIMNRIVGYVFLVDGDCKIRWAGSGDASDDEREWMVKGLRRLIDENEKAKGGKKGTAVGRKHVQS</sequence>
<dbReference type="PANTHER" id="PTHR28106:SF1">
    <property type="entry name" value="MITOCHONDRIAL ATPASE COMPLEX SUBUNIT ATP10"/>
    <property type="match status" value="1"/>
</dbReference>
<proteinExistence type="predicted"/>
<dbReference type="EMBL" id="ML977218">
    <property type="protein sequence ID" value="KAF1980824.1"/>
    <property type="molecule type" value="Genomic_DNA"/>
</dbReference>
<dbReference type="GO" id="GO:0033615">
    <property type="term" value="P:mitochondrial proton-transporting ATP synthase complex assembly"/>
    <property type="evidence" value="ECO:0007669"/>
    <property type="project" value="TreeGrafter"/>
</dbReference>
<dbReference type="OrthoDB" id="17089at2759"/>
<feature type="region of interest" description="Disordered" evidence="1">
    <location>
        <begin position="31"/>
        <end position="79"/>
    </location>
</feature>
<feature type="region of interest" description="Disordered" evidence="1">
    <location>
        <begin position="88"/>
        <end position="107"/>
    </location>
</feature>
<evidence type="ECO:0000313" key="2">
    <source>
        <dbReference type="EMBL" id="KAF1980824.1"/>
    </source>
</evidence>
<dbReference type="Pfam" id="PF05176">
    <property type="entry name" value="ATP-synt_10"/>
    <property type="match status" value="1"/>
</dbReference>
<dbReference type="PANTHER" id="PTHR28106">
    <property type="entry name" value="MITOCHONDRIAL ATPASE COMPLEX SUBUNIT ATP10"/>
    <property type="match status" value="1"/>
</dbReference>
<reference evidence="2" key="1">
    <citation type="journal article" date="2020" name="Stud. Mycol.">
        <title>101 Dothideomycetes genomes: a test case for predicting lifestyles and emergence of pathogens.</title>
        <authorList>
            <person name="Haridas S."/>
            <person name="Albert R."/>
            <person name="Binder M."/>
            <person name="Bloem J."/>
            <person name="Labutti K."/>
            <person name="Salamov A."/>
            <person name="Andreopoulos B."/>
            <person name="Baker S."/>
            <person name="Barry K."/>
            <person name="Bills G."/>
            <person name="Bluhm B."/>
            <person name="Cannon C."/>
            <person name="Castanera R."/>
            <person name="Culley D."/>
            <person name="Daum C."/>
            <person name="Ezra D."/>
            <person name="Gonzalez J."/>
            <person name="Henrissat B."/>
            <person name="Kuo A."/>
            <person name="Liang C."/>
            <person name="Lipzen A."/>
            <person name="Lutzoni F."/>
            <person name="Magnuson J."/>
            <person name="Mondo S."/>
            <person name="Nolan M."/>
            <person name="Ohm R."/>
            <person name="Pangilinan J."/>
            <person name="Park H.-J."/>
            <person name="Ramirez L."/>
            <person name="Alfaro M."/>
            <person name="Sun H."/>
            <person name="Tritt A."/>
            <person name="Yoshinaga Y."/>
            <person name="Zwiers L.-H."/>
            <person name="Turgeon B."/>
            <person name="Goodwin S."/>
            <person name="Spatafora J."/>
            <person name="Crous P."/>
            <person name="Grigoriev I."/>
        </authorList>
    </citation>
    <scope>NUCLEOTIDE SEQUENCE</scope>
    <source>
        <strain evidence="2">CBS 113979</strain>
    </source>
</reference>
<gene>
    <name evidence="2" type="ORF">K402DRAFT_265467</name>
</gene>
<protein>
    <recommendedName>
        <fullName evidence="4">F1F0 ATP synthase assembly protein Atp10</fullName>
    </recommendedName>
</protein>
<keyword evidence="3" id="KW-1185">Reference proteome</keyword>
<dbReference type="GO" id="GO:0005743">
    <property type="term" value="C:mitochondrial inner membrane"/>
    <property type="evidence" value="ECO:0007669"/>
    <property type="project" value="TreeGrafter"/>
</dbReference>
<dbReference type="Proteomes" id="UP000800041">
    <property type="component" value="Unassembled WGS sequence"/>
</dbReference>
<feature type="compositionally biased region" description="Basic and acidic residues" evidence="1">
    <location>
        <begin position="61"/>
        <end position="79"/>
    </location>
</feature>
<evidence type="ECO:0000313" key="3">
    <source>
        <dbReference type="Proteomes" id="UP000800041"/>
    </source>
</evidence>
<dbReference type="InterPro" id="IPR007849">
    <property type="entry name" value="ATP10"/>
</dbReference>
<evidence type="ECO:0008006" key="4">
    <source>
        <dbReference type="Google" id="ProtNLM"/>
    </source>
</evidence>
<evidence type="ECO:0000256" key="1">
    <source>
        <dbReference type="SAM" id="MobiDB-lite"/>
    </source>
</evidence>
<organism evidence="2 3">
    <name type="scientific">Aulographum hederae CBS 113979</name>
    <dbReference type="NCBI Taxonomy" id="1176131"/>
    <lineage>
        <taxon>Eukaryota</taxon>
        <taxon>Fungi</taxon>
        <taxon>Dikarya</taxon>
        <taxon>Ascomycota</taxon>
        <taxon>Pezizomycotina</taxon>
        <taxon>Dothideomycetes</taxon>
        <taxon>Pleosporomycetidae</taxon>
        <taxon>Aulographales</taxon>
        <taxon>Aulographaceae</taxon>
    </lineage>
</organism>
<accession>A0A6G1GJ31</accession>